<keyword evidence="1" id="KW-1185">Reference proteome</keyword>
<organism evidence="1 2">
    <name type="scientific">Physeter macrocephalus</name>
    <name type="common">Sperm whale</name>
    <name type="synonym">Physeter catodon</name>
    <dbReference type="NCBI Taxonomy" id="9755"/>
    <lineage>
        <taxon>Eukaryota</taxon>
        <taxon>Metazoa</taxon>
        <taxon>Chordata</taxon>
        <taxon>Craniata</taxon>
        <taxon>Vertebrata</taxon>
        <taxon>Euteleostomi</taxon>
        <taxon>Mammalia</taxon>
        <taxon>Eutheria</taxon>
        <taxon>Laurasiatheria</taxon>
        <taxon>Artiodactyla</taxon>
        <taxon>Whippomorpha</taxon>
        <taxon>Cetacea</taxon>
        <taxon>Odontoceti</taxon>
        <taxon>Physeteridae</taxon>
        <taxon>Physeter</taxon>
    </lineage>
</organism>
<accession>A0A9W2WUK5</accession>
<proteinExistence type="predicted"/>
<evidence type="ECO:0000313" key="1">
    <source>
        <dbReference type="Proteomes" id="UP000248484"/>
    </source>
</evidence>
<evidence type="ECO:0000313" key="2">
    <source>
        <dbReference type="RefSeq" id="XP_054942665.1"/>
    </source>
</evidence>
<protein>
    <submittedName>
        <fullName evidence="2">Uncharacterized protein isoform X3</fullName>
    </submittedName>
</protein>
<gene>
    <name evidence="2" type="primary">LOC114486744</name>
</gene>
<dbReference type="AlphaFoldDB" id="A0A9W2WUK5"/>
<dbReference type="RefSeq" id="XP_054942665.1">
    <property type="nucleotide sequence ID" value="XM_055086690.1"/>
</dbReference>
<dbReference type="Proteomes" id="UP000248484">
    <property type="component" value="Chromosome 8"/>
</dbReference>
<dbReference type="GeneID" id="114486744"/>
<reference evidence="2" key="1">
    <citation type="submission" date="2025-08" db="UniProtKB">
        <authorList>
            <consortium name="RefSeq"/>
        </authorList>
    </citation>
    <scope>IDENTIFICATION</scope>
    <source>
        <tissue evidence="2">Muscle</tissue>
    </source>
</reference>
<name>A0A9W2WUK5_PHYMC</name>
<sequence>MELSKGCDPLLPSPTHTPCSLPGHKMAVAVSAITISHQCPGYAASPGERTWESVKKGAFAGVVLKNLSPGRKIPVNSWRLPSYSVKCSDGTSEKASTVRNKLNKQMGLPWNVNQQEPCSC</sequence>